<keyword evidence="2 5" id="KW-0690">Ribosome biogenesis</keyword>
<dbReference type="InterPro" id="IPR036976">
    <property type="entry name" value="RimM_N_sf"/>
</dbReference>
<evidence type="ECO:0000259" key="7">
    <source>
        <dbReference type="Pfam" id="PF24986"/>
    </source>
</evidence>
<gene>
    <name evidence="5" type="primary">rimM</name>
    <name evidence="8" type="ORF">FYJ68_08895</name>
</gene>
<dbReference type="GO" id="GO:0042274">
    <property type="term" value="P:ribosomal small subunit biogenesis"/>
    <property type="evidence" value="ECO:0007669"/>
    <property type="project" value="UniProtKB-UniRule"/>
</dbReference>
<dbReference type="GO" id="GO:0005737">
    <property type="term" value="C:cytoplasm"/>
    <property type="evidence" value="ECO:0007669"/>
    <property type="project" value="UniProtKB-SubCell"/>
</dbReference>
<dbReference type="InterPro" id="IPR011033">
    <property type="entry name" value="PRC_barrel-like_sf"/>
</dbReference>
<dbReference type="InterPro" id="IPR009000">
    <property type="entry name" value="Transl_B-barrel_sf"/>
</dbReference>
<evidence type="ECO:0000256" key="2">
    <source>
        <dbReference type="ARBA" id="ARBA00022517"/>
    </source>
</evidence>
<evidence type="ECO:0000256" key="4">
    <source>
        <dbReference type="ARBA" id="ARBA00023186"/>
    </source>
</evidence>
<evidence type="ECO:0000313" key="8">
    <source>
        <dbReference type="EMBL" id="MST73219.1"/>
    </source>
</evidence>
<dbReference type="PANTHER" id="PTHR33692:SF1">
    <property type="entry name" value="RIBOSOME MATURATION FACTOR RIMM"/>
    <property type="match status" value="1"/>
</dbReference>
<dbReference type="HAMAP" id="MF_00014">
    <property type="entry name" value="Ribosome_mat_RimM"/>
    <property type="match status" value="1"/>
</dbReference>
<dbReference type="EMBL" id="VUNC01000007">
    <property type="protein sequence ID" value="MST73219.1"/>
    <property type="molecule type" value="Genomic_DNA"/>
</dbReference>
<keyword evidence="4 5" id="KW-0143">Chaperone</keyword>
<comment type="domain">
    <text evidence="5">The PRC barrel domain binds ribosomal protein uS19.</text>
</comment>
<organism evidence="8 9">
    <name type="scientific">Olsenella porci</name>
    <dbReference type="NCBI Taxonomy" id="2652279"/>
    <lineage>
        <taxon>Bacteria</taxon>
        <taxon>Bacillati</taxon>
        <taxon>Actinomycetota</taxon>
        <taxon>Coriobacteriia</taxon>
        <taxon>Coriobacteriales</taxon>
        <taxon>Atopobiaceae</taxon>
        <taxon>Olsenella</taxon>
    </lineage>
</organism>
<comment type="subcellular location">
    <subcellularLocation>
        <location evidence="5">Cytoplasm</location>
    </subcellularLocation>
</comment>
<comment type="caution">
    <text evidence="8">The sequence shown here is derived from an EMBL/GenBank/DDBJ whole genome shotgun (WGS) entry which is preliminary data.</text>
</comment>
<evidence type="ECO:0000256" key="3">
    <source>
        <dbReference type="ARBA" id="ARBA00022552"/>
    </source>
</evidence>
<dbReference type="Gene3D" id="2.40.30.60">
    <property type="entry name" value="RimM"/>
    <property type="match status" value="1"/>
</dbReference>
<dbReference type="AlphaFoldDB" id="A0A6N7XTJ1"/>
<dbReference type="GO" id="GO:0006364">
    <property type="term" value="P:rRNA processing"/>
    <property type="evidence" value="ECO:0007669"/>
    <property type="project" value="UniProtKB-UniRule"/>
</dbReference>
<dbReference type="GO" id="GO:0043022">
    <property type="term" value="F:ribosome binding"/>
    <property type="evidence" value="ECO:0007669"/>
    <property type="project" value="InterPro"/>
</dbReference>
<comment type="function">
    <text evidence="5">An accessory protein needed during the final step in the assembly of 30S ribosomal subunit, possibly for assembly of the head region. Essential for efficient processing of 16S rRNA. May be needed both before and after RbfA during the maturation of 16S rRNA. It has affinity for free ribosomal 30S subunits but not for 70S ribosomes.</text>
</comment>
<dbReference type="SUPFAM" id="SSF50447">
    <property type="entry name" value="Translation proteins"/>
    <property type="match status" value="1"/>
</dbReference>
<dbReference type="Proteomes" id="UP000469325">
    <property type="component" value="Unassembled WGS sequence"/>
</dbReference>
<dbReference type="GO" id="GO:0005840">
    <property type="term" value="C:ribosome"/>
    <property type="evidence" value="ECO:0007669"/>
    <property type="project" value="InterPro"/>
</dbReference>
<dbReference type="InterPro" id="IPR011961">
    <property type="entry name" value="RimM"/>
</dbReference>
<dbReference type="SUPFAM" id="SSF50346">
    <property type="entry name" value="PRC-barrel domain"/>
    <property type="match status" value="1"/>
</dbReference>
<reference evidence="8 9" key="1">
    <citation type="submission" date="2019-08" db="EMBL/GenBank/DDBJ databases">
        <title>In-depth cultivation of the pig gut microbiome towards novel bacterial diversity and tailored functional studies.</title>
        <authorList>
            <person name="Wylensek D."/>
            <person name="Hitch T.C.A."/>
            <person name="Clavel T."/>
        </authorList>
    </citation>
    <scope>NUCLEOTIDE SEQUENCE [LARGE SCALE GENOMIC DNA]</scope>
    <source>
        <strain evidence="8 9">CA-Schmier-601-WT-1</strain>
    </source>
</reference>
<evidence type="ECO:0000256" key="1">
    <source>
        <dbReference type="ARBA" id="ARBA00022490"/>
    </source>
</evidence>
<dbReference type="InterPro" id="IPR002676">
    <property type="entry name" value="RimM_N"/>
</dbReference>
<protein>
    <recommendedName>
        <fullName evidence="5">Ribosome maturation factor RimM</fullName>
    </recommendedName>
</protein>
<evidence type="ECO:0000313" key="9">
    <source>
        <dbReference type="Proteomes" id="UP000469325"/>
    </source>
</evidence>
<dbReference type="Gene3D" id="2.30.30.240">
    <property type="entry name" value="PRC-barrel domain"/>
    <property type="match status" value="1"/>
</dbReference>
<keyword evidence="3 5" id="KW-0698">rRNA processing</keyword>
<dbReference type="InterPro" id="IPR056792">
    <property type="entry name" value="PRC_RimM"/>
</dbReference>
<comment type="similarity">
    <text evidence="5">Belongs to the RimM family.</text>
</comment>
<keyword evidence="1 5" id="KW-0963">Cytoplasm</keyword>
<keyword evidence="9" id="KW-1185">Reference proteome</keyword>
<proteinExistence type="inferred from homology"/>
<sequence>MHTRYRAIARVTKAHGRRGEVVTVPVHGLPPLLRDGLEVYVVPPALKGPRSRVVRSARGDEAGMLASLSGVDDLDAAERLVGRTLLARWDDLPHGFELHDPDALVGKAVKDSRLGDLGSITEVMRGPANDVWVVDGPQGEVLLPVIDEVVSSVPAAGPIQVSVPEGLIGGGR</sequence>
<name>A0A6N7XTJ1_9ACTN</name>
<dbReference type="PANTHER" id="PTHR33692">
    <property type="entry name" value="RIBOSOME MATURATION FACTOR RIMM"/>
    <property type="match status" value="1"/>
</dbReference>
<feature type="domain" description="RimM N-terminal" evidence="6">
    <location>
        <begin position="8"/>
        <end position="88"/>
    </location>
</feature>
<accession>A0A6N7XTJ1</accession>
<comment type="subunit">
    <text evidence="5">Binds ribosomal protein uS19.</text>
</comment>
<feature type="domain" description="Ribosome maturation factor RimM PRC barrel" evidence="7">
    <location>
        <begin position="103"/>
        <end position="167"/>
    </location>
</feature>
<dbReference type="Pfam" id="PF24986">
    <property type="entry name" value="PRC_RimM"/>
    <property type="match status" value="1"/>
</dbReference>
<evidence type="ECO:0000256" key="5">
    <source>
        <dbReference type="HAMAP-Rule" id="MF_00014"/>
    </source>
</evidence>
<evidence type="ECO:0000259" key="6">
    <source>
        <dbReference type="Pfam" id="PF01782"/>
    </source>
</evidence>
<dbReference type="Pfam" id="PF01782">
    <property type="entry name" value="RimM"/>
    <property type="match status" value="1"/>
</dbReference>